<proteinExistence type="predicted"/>
<evidence type="ECO:0000259" key="1">
    <source>
        <dbReference type="Pfam" id="PF07238"/>
    </source>
</evidence>
<dbReference type="AlphaFoldDB" id="B9M4M1"/>
<dbReference type="OrthoDB" id="5298508at2"/>
<dbReference type="RefSeq" id="WP_012646476.1">
    <property type="nucleotide sequence ID" value="NC_011979.1"/>
</dbReference>
<dbReference type="Pfam" id="PF07238">
    <property type="entry name" value="PilZ"/>
    <property type="match status" value="1"/>
</dbReference>
<evidence type="ECO:0000313" key="2">
    <source>
        <dbReference type="EMBL" id="ACM19747.1"/>
    </source>
</evidence>
<dbReference type="EMBL" id="CP001390">
    <property type="protein sequence ID" value="ACM19747.1"/>
    <property type="molecule type" value="Genomic_DNA"/>
</dbReference>
<accession>B9M4M1</accession>
<dbReference type="SUPFAM" id="SSF141371">
    <property type="entry name" value="PilZ domain-like"/>
    <property type="match status" value="1"/>
</dbReference>
<dbReference type="Gene3D" id="2.40.10.220">
    <property type="entry name" value="predicted glycosyltransferase like domains"/>
    <property type="match status" value="1"/>
</dbReference>
<dbReference type="STRING" id="316067.Geob_1387"/>
<keyword evidence="3" id="KW-1185">Reference proteome</keyword>
<dbReference type="GO" id="GO:0035438">
    <property type="term" value="F:cyclic-di-GMP binding"/>
    <property type="evidence" value="ECO:0007669"/>
    <property type="project" value="InterPro"/>
</dbReference>
<evidence type="ECO:0000313" key="3">
    <source>
        <dbReference type="Proteomes" id="UP000007721"/>
    </source>
</evidence>
<dbReference type="InterPro" id="IPR009875">
    <property type="entry name" value="PilZ_domain"/>
</dbReference>
<sequence length="133" mass="15231">MYPVNHRQYRRIDFHAQAAIQCGKTTILGEVYNLCNKGIYIKVPVVEQLDEDNASVSLCFTEGPTTITITMPAKVVRKAKDGIAFHSPHINMYSILHLEHLFIYRKGKQDELTEDFCEYISCIPLAHNFARTN</sequence>
<reference evidence="2 3" key="1">
    <citation type="submission" date="2009-01" db="EMBL/GenBank/DDBJ databases">
        <title>Complete sequence of Geobacter sp. FRC-32.</title>
        <authorList>
            <consortium name="US DOE Joint Genome Institute"/>
            <person name="Lucas S."/>
            <person name="Copeland A."/>
            <person name="Lapidus A."/>
            <person name="Glavina del Rio T."/>
            <person name="Dalin E."/>
            <person name="Tice H."/>
            <person name="Bruce D."/>
            <person name="Goodwin L."/>
            <person name="Pitluck S."/>
            <person name="Saunders E."/>
            <person name="Brettin T."/>
            <person name="Detter J.C."/>
            <person name="Han C."/>
            <person name="Larimer F."/>
            <person name="Land M."/>
            <person name="Hauser L."/>
            <person name="Kyrpides N."/>
            <person name="Ovchinnikova G."/>
            <person name="Kostka J."/>
            <person name="Richardson P."/>
        </authorList>
    </citation>
    <scope>NUCLEOTIDE SEQUENCE [LARGE SCALE GENOMIC DNA]</scope>
    <source>
        <strain evidence="3">DSM 22248 / JCM 15807 / FRC-32</strain>
    </source>
</reference>
<name>B9M4M1_GEODF</name>
<dbReference type="HOGENOM" id="CLU_1893210_0_0_7"/>
<feature type="domain" description="PilZ" evidence="1">
    <location>
        <begin position="6"/>
        <end position="96"/>
    </location>
</feature>
<dbReference type="KEGG" id="geo:Geob_1387"/>
<dbReference type="Proteomes" id="UP000007721">
    <property type="component" value="Chromosome"/>
</dbReference>
<gene>
    <name evidence="2" type="ordered locus">Geob_1387</name>
</gene>
<protein>
    <submittedName>
        <fullName evidence="2">PilZ domain protein</fullName>
    </submittedName>
</protein>
<organism evidence="2 3">
    <name type="scientific">Geotalea daltonii (strain DSM 22248 / JCM 15807 / FRC-32)</name>
    <name type="common">Geobacter daltonii</name>
    <dbReference type="NCBI Taxonomy" id="316067"/>
    <lineage>
        <taxon>Bacteria</taxon>
        <taxon>Pseudomonadati</taxon>
        <taxon>Thermodesulfobacteriota</taxon>
        <taxon>Desulfuromonadia</taxon>
        <taxon>Geobacterales</taxon>
        <taxon>Geobacteraceae</taxon>
        <taxon>Geotalea</taxon>
    </lineage>
</organism>